<dbReference type="AlphaFoldDB" id="A0AA35YNV9"/>
<keyword evidence="3" id="KW-1185">Reference proteome</keyword>
<name>A0AA35YNV9_LACSI</name>
<feature type="compositionally biased region" description="Polar residues" evidence="1">
    <location>
        <begin position="153"/>
        <end position="180"/>
    </location>
</feature>
<dbReference type="EMBL" id="OX465079">
    <property type="protein sequence ID" value="CAI9277237.1"/>
    <property type="molecule type" value="Genomic_DNA"/>
</dbReference>
<evidence type="ECO:0000256" key="1">
    <source>
        <dbReference type="SAM" id="MobiDB-lite"/>
    </source>
</evidence>
<protein>
    <submittedName>
        <fullName evidence="2">Uncharacterized protein</fullName>
    </submittedName>
</protein>
<evidence type="ECO:0000313" key="3">
    <source>
        <dbReference type="Proteomes" id="UP001177003"/>
    </source>
</evidence>
<dbReference type="Proteomes" id="UP001177003">
    <property type="component" value="Chromosome 3"/>
</dbReference>
<evidence type="ECO:0000313" key="2">
    <source>
        <dbReference type="EMBL" id="CAI9277237.1"/>
    </source>
</evidence>
<gene>
    <name evidence="2" type="ORF">LSALG_LOCUS17176</name>
</gene>
<accession>A0AA35YNV9</accession>
<organism evidence="2 3">
    <name type="scientific">Lactuca saligna</name>
    <name type="common">Willowleaf lettuce</name>
    <dbReference type="NCBI Taxonomy" id="75948"/>
    <lineage>
        <taxon>Eukaryota</taxon>
        <taxon>Viridiplantae</taxon>
        <taxon>Streptophyta</taxon>
        <taxon>Embryophyta</taxon>
        <taxon>Tracheophyta</taxon>
        <taxon>Spermatophyta</taxon>
        <taxon>Magnoliopsida</taxon>
        <taxon>eudicotyledons</taxon>
        <taxon>Gunneridae</taxon>
        <taxon>Pentapetalae</taxon>
        <taxon>asterids</taxon>
        <taxon>campanulids</taxon>
        <taxon>Asterales</taxon>
        <taxon>Asteraceae</taxon>
        <taxon>Cichorioideae</taxon>
        <taxon>Cichorieae</taxon>
        <taxon>Lactucinae</taxon>
        <taxon>Lactuca</taxon>
    </lineage>
</organism>
<proteinExistence type="predicted"/>
<feature type="region of interest" description="Disordered" evidence="1">
    <location>
        <begin position="135"/>
        <end position="180"/>
    </location>
</feature>
<reference evidence="2" key="1">
    <citation type="submission" date="2023-04" db="EMBL/GenBank/DDBJ databases">
        <authorList>
            <person name="Vijverberg K."/>
            <person name="Xiong W."/>
            <person name="Schranz E."/>
        </authorList>
    </citation>
    <scope>NUCLEOTIDE SEQUENCE</scope>
</reference>
<sequence length="180" mass="19724">MKQNRAGKFVFKGKFRLIKFGIFVDDSDQSESDNLFNPAETEDVVISISEPENEEVHGGDEDFSGDDDFLIELGFSGINDDIPSSIELNLDDDDDFGPLPGFDSRCFKRVNEVAQPATESGEDVSALKIFLSSSKPMEVSSSPRDVVSEIPPSESNVSTSAPLLSESTHPQTSMSPLKRR</sequence>